<evidence type="ECO:0000256" key="1">
    <source>
        <dbReference type="ARBA" id="ARBA00023027"/>
    </source>
</evidence>
<sequence>MSQRVLVTGAAGFIGFSTARKLLARGDAVVGFDSVNDYYDPRLKRARLAELDRLAAGSGCDWRFVEADLADRPALDRVFSEASFDRVIHLAAQAGVRHSLTHPESYVSSNLVGFANMLEVCRNAKVPHLTFASSSSVYGANRKVPFSEHDGVDHPIQLYAATKRSNELMAHAYSHLFQLPVTGLRFFTVYGPWGRPDMAYYSFAEKILAGQPIALFNHGRHSRDFTFIDDIVEGVVRASDRIAPADPGFDPVRPDPATSSAPFRIFNIGNGRPVELKHYVEVLEEALGKKAVIELKPMQIGDIEDTLADVSAIEAELGYRPTTTVEEGIAAFAEWFFAYRRRLAG</sequence>
<dbReference type="RefSeq" id="WP_134761662.1">
    <property type="nucleotide sequence ID" value="NZ_SOZD01000002.1"/>
</dbReference>
<reference evidence="3 4" key="1">
    <citation type="submission" date="2019-03" db="EMBL/GenBank/DDBJ databases">
        <title>Jiella endophytica sp. nov., a novel endophytic bacterium isolated from root of Ficus microcarpa Linn. f.</title>
        <authorList>
            <person name="Tuo L."/>
        </authorList>
    </citation>
    <scope>NUCLEOTIDE SEQUENCE [LARGE SCALE GENOMIC DNA]</scope>
    <source>
        <strain evidence="3 4">CBS5Q-3</strain>
    </source>
</reference>
<dbReference type="Proteomes" id="UP000298179">
    <property type="component" value="Unassembled WGS sequence"/>
</dbReference>
<feature type="domain" description="NAD-dependent epimerase/dehydratase" evidence="2">
    <location>
        <begin position="5"/>
        <end position="242"/>
    </location>
</feature>
<name>A0A4Y8RRP1_9HYPH</name>
<dbReference type="InterPro" id="IPR036291">
    <property type="entry name" value="NAD(P)-bd_dom_sf"/>
</dbReference>
<dbReference type="PANTHER" id="PTHR43574">
    <property type="entry name" value="EPIMERASE-RELATED"/>
    <property type="match status" value="1"/>
</dbReference>
<dbReference type="Gene3D" id="3.40.50.720">
    <property type="entry name" value="NAD(P)-binding Rossmann-like Domain"/>
    <property type="match status" value="1"/>
</dbReference>
<dbReference type="SUPFAM" id="SSF51735">
    <property type="entry name" value="NAD(P)-binding Rossmann-fold domains"/>
    <property type="match status" value="1"/>
</dbReference>
<dbReference type="Pfam" id="PF01370">
    <property type="entry name" value="Epimerase"/>
    <property type="match status" value="1"/>
</dbReference>
<dbReference type="InterPro" id="IPR001509">
    <property type="entry name" value="Epimerase_deHydtase"/>
</dbReference>
<dbReference type="CDD" id="cd05253">
    <property type="entry name" value="UDP_GE_SDE_e"/>
    <property type="match status" value="1"/>
</dbReference>
<accession>A0A4Y8RRP1</accession>
<evidence type="ECO:0000313" key="3">
    <source>
        <dbReference type="EMBL" id="TFF25494.1"/>
    </source>
</evidence>
<protein>
    <submittedName>
        <fullName evidence="3">NAD-dependent epimerase</fullName>
    </submittedName>
</protein>
<dbReference type="AlphaFoldDB" id="A0A4Y8RRP1"/>
<comment type="caution">
    <text evidence="3">The sequence shown here is derived from an EMBL/GenBank/DDBJ whole genome shotgun (WGS) entry which is preliminary data.</text>
</comment>
<gene>
    <name evidence="3" type="ORF">E3C22_09095</name>
</gene>
<evidence type="ECO:0000259" key="2">
    <source>
        <dbReference type="Pfam" id="PF01370"/>
    </source>
</evidence>
<dbReference type="EMBL" id="SOZD01000002">
    <property type="protein sequence ID" value="TFF25494.1"/>
    <property type="molecule type" value="Genomic_DNA"/>
</dbReference>
<organism evidence="3 4">
    <name type="scientific">Jiella endophytica</name>
    <dbReference type="NCBI Taxonomy" id="2558362"/>
    <lineage>
        <taxon>Bacteria</taxon>
        <taxon>Pseudomonadati</taxon>
        <taxon>Pseudomonadota</taxon>
        <taxon>Alphaproteobacteria</taxon>
        <taxon>Hyphomicrobiales</taxon>
        <taxon>Aurantimonadaceae</taxon>
        <taxon>Jiella</taxon>
    </lineage>
</organism>
<proteinExistence type="predicted"/>
<evidence type="ECO:0000313" key="4">
    <source>
        <dbReference type="Proteomes" id="UP000298179"/>
    </source>
</evidence>
<keyword evidence="4" id="KW-1185">Reference proteome</keyword>
<dbReference type="OrthoDB" id="9801785at2"/>
<dbReference type="PRINTS" id="PR01713">
    <property type="entry name" value="NUCEPIMERASE"/>
</dbReference>
<keyword evidence="1" id="KW-0520">NAD</keyword>